<dbReference type="Pfam" id="PF01097">
    <property type="entry name" value="Defensin_2"/>
    <property type="match status" value="1"/>
</dbReference>
<keyword evidence="7" id="KW-1015">Disulfide bond</keyword>
<dbReference type="GO" id="GO:0006959">
    <property type="term" value="P:humoral immune response"/>
    <property type="evidence" value="ECO:0007669"/>
    <property type="project" value="TreeGrafter"/>
</dbReference>
<keyword evidence="3" id="KW-0399">Innate immunity</keyword>
<evidence type="ECO:0000256" key="7">
    <source>
        <dbReference type="ARBA" id="ARBA00023157"/>
    </source>
</evidence>
<dbReference type="GO" id="GO:0005615">
    <property type="term" value="C:extracellular space"/>
    <property type="evidence" value="ECO:0007669"/>
    <property type="project" value="TreeGrafter"/>
</dbReference>
<feature type="signal peptide" evidence="8">
    <location>
        <begin position="1"/>
        <end position="17"/>
    </location>
</feature>
<dbReference type="CDD" id="cd21806">
    <property type="entry name" value="DEFL_defensin-like"/>
    <property type="match status" value="1"/>
</dbReference>
<evidence type="ECO:0000256" key="2">
    <source>
        <dbReference type="ARBA" id="ARBA00022525"/>
    </source>
</evidence>
<comment type="subcellular location">
    <subcellularLocation>
        <location evidence="1">Secreted</location>
    </subcellularLocation>
</comment>
<keyword evidence="4" id="KW-0391">Immunity</keyword>
<evidence type="ECO:0000256" key="6">
    <source>
        <dbReference type="ARBA" id="ARBA00023022"/>
    </source>
</evidence>
<dbReference type="PANTHER" id="PTHR13645">
    <property type="entry name" value="DEFENSIN"/>
    <property type="match status" value="1"/>
</dbReference>
<evidence type="ECO:0000256" key="1">
    <source>
        <dbReference type="ARBA" id="ARBA00004613"/>
    </source>
</evidence>
<evidence type="ECO:0000256" key="4">
    <source>
        <dbReference type="ARBA" id="ARBA00022859"/>
    </source>
</evidence>
<dbReference type="SMART" id="SM00505">
    <property type="entry name" value="Knot1"/>
    <property type="match status" value="1"/>
</dbReference>
<sequence>MKSLLILVAVAIVAVGAIPVYENVEQSDGFYRERRSLSQGDFEEIPLEEIPDHGLRLKRATCDLLSMQTPWLTVNHAACALHCLTMGYKGGRCVDAICNCRN</sequence>
<keyword evidence="8" id="KW-0732">Signal</keyword>
<keyword evidence="5" id="KW-0929">Antimicrobial</keyword>
<feature type="chain" id="PRO_5022929988" evidence="8">
    <location>
        <begin position="18"/>
        <end position="102"/>
    </location>
</feature>
<dbReference type="InterPro" id="IPR003614">
    <property type="entry name" value="Knottins"/>
</dbReference>
<dbReference type="GO" id="GO:0042742">
    <property type="term" value="P:defense response to bacterium"/>
    <property type="evidence" value="ECO:0007669"/>
    <property type="project" value="UniProtKB-KW"/>
</dbReference>
<dbReference type="InterPro" id="IPR001542">
    <property type="entry name" value="Defensin_invertebrate/fungal"/>
</dbReference>
<accession>A0A5B8HNT8</accession>
<evidence type="ECO:0000256" key="5">
    <source>
        <dbReference type="ARBA" id="ARBA00022940"/>
    </source>
</evidence>
<name>A0A5B8HNT8_CORCQ</name>
<keyword evidence="6" id="KW-0044">Antibiotic</keyword>
<organism evidence="10">
    <name type="scientific">Coridius chinensis</name>
    <name type="common">Stink bug</name>
    <name type="synonym">Aspongopus chinensis</name>
    <dbReference type="NCBI Taxonomy" id="1028097"/>
    <lineage>
        <taxon>Eukaryota</taxon>
        <taxon>Metazoa</taxon>
        <taxon>Ecdysozoa</taxon>
        <taxon>Arthropoda</taxon>
        <taxon>Hexapoda</taxon>
        <taxon>Insecta</taxon>
        <taxon>Pterygota</taxon>
        <taxon>Neoptera</taxon>
        <taxon>Paraneoptera</taxon>
        <taxon>Hemiptera</taxon>
        <taxon>Heteroptera</taxon>
        <taxon>Panheteroptera</taxon>
        <taxon>Pentatomomorpha</taxon>
        <taxon>Pentatomoidea</taxon>
        <taxon>Dinidoridae</taxon>
        <taxon>Coridius</taxon>
    </lineage>
</organism>
<evidence type="ECO:0000256" key="3">
    <source>
        <dbReference type="ARBA" id="ARBA00022588"/>
    </source>
</evidence>
<dbReference type="InterPro" id="IPR036574">
    <property type="entry name" value="Scorpion_toxin-like_sf"/>
</dbReference>
<keyword evidence="2" id="KW-0964">Secreted</keyword>
<dbReference type="PROSITE" id="PS51378">
    <property type="entry name" value="INVERT_DEFENSINS"/>
    <property type="match status" value="1"/>
</dbReference>
<dbReference type="Gene3D" id="3.30.30.10">
    <property type="entry name" value="Knottin, scorpion toxin-like"/>
    <property type="match status" value="1"/>
</dbReference>
<proteinExistence type="evidence at transcript level"/>
<dbReference type="EMBL" id="MK370100">
    <property type="protein sequence ID" value="QDX15125.1"/>
    <property type="molecule type" value="mRNA"/>
</dbReference>
<dbReference type="GO" id="GO:0045087">
    <property type="term" value="P:innate immune response"/>
    <property type="evidence" value="ECO:0007669"/>
    <property type="project" value="UniProtKB-KW"/>
</dbReference>
<dbReference type="AlphaFoldDB" id="A0A5B8HNT8"/>
<keyword evidence="5" id="KW-0211">Defensin</keyword>
<evidence type="ECO:0000256" key="8">
    <source>
        <dbReference type="SAM" id="SignalP"/>
    </source>
</evidence>
<feature type="domain" description="Invertebrate defensins family profile" evidence="9">
    <location>
        <begin position="59"/>
        <end position="102"/>
    </location>
</feature>
<protein>
    <submittedName>
        <fullName evidence="10">Defensin</fullName>
    </submittedName>
</protein>
<evidence type="ECO:0000259" key="9">
    <source>
        <dbReference type="PROSITE" id="PS51378"/>
    </source>
</evidence>
<evidence type="ECO:0000313" key="10">
    <source>
        <dbReference type="EMBL" id="QDX15125.1"/>
    </source>
</evidence>
<reference evidence="10" key="1">
    <citation type="submission" date="2019-01" db="EMBL/GenBank/DDBJ databases">
        <authorList>
            <person name="Yu T.J."/>
            <person name="Li S.W."/>
        </authorList>
    </citation>
    <scope>NUCLEOTIDE SEQUENCE</scope>
</reference>
<dbReference type="PANTHER" id="PTHR13645:SF0">
    <property type="entry name" value="DEFENSIN"/>
    <property type="match status" value="1"/>
</dbReference>
<dbReference type="SUPFAM" id="SSF57095">
    <property type="entry name" value="Scorpion toxin-like"/>
    <property type="match status" value="1"/>
</dbReference>